<dbReference type="RefSeq" id="WP_169395833.1">
    <property type="nucleotide sequence ID" value="NZ_BAAAJH010000007.1"/>
</dbReference>
<dbReference type="InterPro" id="IPR001763">
    <property type="entry name" value="Rhodanese-like_dom"/>
</dbReference>
<dbReference type="SMART" id="SM00849">
    <property type="entry name" value="Lactamase_B"/>
    <property type="match status" value="1"/>
</dbReference>
<dbReference type="PANTHER" id="PTHR43084:SF1">
    <property type="entry name" value="PERSULFIDE DIOXYGENASE ETHE1, MITOCHONDRIAL"/>
    <property type="match status" value="1"/>
</dbReference>
<dbReference type="Pfam" id="PF00581">
    <property type="entry name" value="Rhodanese"/>
    <property type="match status" value="1"/>
</dbReference>
<dbReference type="SUPFAM" id="SSF52821">
    <property type="entry name" value="Rhodanese/Cell cycle control phosphatase"/>
    <property type="match status" value="2"/>
</dbReference>
<evidence type="ECO:0000313" key="3">
    <source>
        <dbReference type="EMBL" id="NMH77762.1"/>
    </source>
</evidence>
<dbReference type="InterPro" id="IPR036866">
    <property type="entry name" value="RibonucZ/Hydroxyglut_hydro"/>
</dbReference>
<sequence length="451" mass="48398">MAVAVSIVETSELGDRSYIAHDGQSAIVVDPQRDLDRVESVLTALGLRCAVVLETHIHNDYVTGGLELSRRTGARYVVAAADAVEFERHPARDGEELRIGRMIIRVVTTPGHTDTHLSYRIEDGNGPAALFTGGSLLYGSVGRTDLVDARRTEELTRAQYHSARKLVELSADADEVYPTHGFGSFCSSGSATGGSGSTVAQERARNDALTEADEDAFVERLMAGLTAYPSYYAHMGARNRQGPGPADLSPVAPVEPAELRARIEAGDWVVDLRARTAFSTAHIEGTIGIELGGQFATYLGWLVPWGTPLTLVGESSEQIADAQRQLVRIGIDRPDGSAIGSPDELADPDRIHGYPRATFDRLAGAREDARTVVLDVRRPDERAAGSIPGSTHIPMHDLLDRLGEIPTGQVWVHCASGFRAAIAASLLDRAGFDVVLVDDDFTRAVELGLTG</sequence>
<evidence type="ECO:0000256" key="1">
    <source>
        <dbReference type="ARBA" id="ARBA00022723"/>
    </source>
</evidence>
<organism evidence="3 4">
    <name type="scientific">Pseudonocardia xinjiangensis</name>
    <dbReference type="NCBI Taxonomy" id="75289"/>
    <lineage>
        <taxon>Bacteria</taxon>
        <taxon>Bacillati</taxon>
        <taxon>Actinomycetota</taxon>
        <taxon>Actinomycetes</taxon>
        <taxon>Pseudonocardiales</taxon>
        <taxon>Pseudonocardiaceae</taxon>
        <taxon>Pseudonocardia</taxon>
    </lineage>
</organism>
<dbReference type="SMART" id="SM00450">
    <property type="entry name" value="RHOD"/>
    <property type="match status" value="1"/>
</dbReference>
<evidence type="ECO:0000259" key="2">
    <source>
        <dbReference type="PROSITE" id="PS50206"/>
    </source>
</evidence>
<dbReference type="CDD" id="cd07724">
    <property type="entry name" value="POD-like_MBL-fold"/>
    <property type="match status" value="1"/>
</dbReference>
<dbReference type="Pfam" id="PF00753">
    <property type="entry name" value="Lactamase_B"/>
    <property type="match status" value="1"/>
</dbReference>
<comment type="caution">
    <text evidence="3">The sequence shown here is derived from an EMBL/GenBank/DDBJ whole genome shotgun (WGS) entry which is preliminary data.</text>
</comment>
<name>A0ABX1RBI2_9PSEU</name>
<dbReference type="InterPro" id="IPR036873">
    <property type="entry name" value="Rhodanese-like_dom_sf"/>
</dbReference>
<dbReference type="InterPro" id="IPR044528">
    <property type="entry name" value="POD-like_MBL-fold"/>
</dbReference>
<feature type="domain" description="Rhodanese" evidence="2">
    <location>
        <begin position="367"/>
        <end position="446"/>
    </location>
</feature>
<keyword evidence="1" id="KW-0479">Metal-binding</keyword>
<dbReference type="SUPFAM" id="SSF56281">
    <property type="entry name" value="Metallo-hydrolase/oxidoreductase"/>
    <property type="match status" value="1"/>
</dbReference>
<accession>A0ABX1RBI2</accession>
<proteinExistence type="predicted"/>
<dbReference type="PANTHER" id="PTHR43084">
    <property type="entry name" value="PERSULFIDE DIOXYGENASE ETHE1"/>
    <property type="match status" value="1"/>
</dbReference>
<evidence type="ECO:0000313" key="4">
    <source>
        <dbReference type="Proteomes" id="UP001296706"/>
    </source>
</evidence>
<dbReference type="CDD" id="cd00158">
    <property type="entry name" value="RHOD"/>
    <property type="match status" value="1"/>
</dbReference>
<dbReference type="Gene3D" id="3.60.15.10">
    <property type="entry name" value="Ribonuclease Z/Hydroxyacylglutathione hydrolase-like"/>
    <property type="match status" value="1"/>
</dbReference>
<dbReference type="Gene3D" id="3.40.250.10">
    <property type="entry name" value="Rhodanese-like domain"/>
    <property type="match status" value="2"/>
</dbReference>
<reference evidence="3 4" key="1">
    <citation type="submission" date="2020-04" db="EMBL/GenBank/DDBJ databases">
        <authorList>
            <person name="Klaysubun C."/>
            <person name="Duangmal K."/>
            <person name="Lipun K."/>
        </authorList>
    </citation>
    <scope>NUCLEOTIDE SEQUENCE [LARGE SCALE GENOMIC DNA]</scope>
    <source>
        <strain evidence="3 4">JCM 11839</strain>
    </source>
</reference>
<dbReference type="PROSITE" id="PS50206">
    <property type="entry name" value="RHODANESE_3"/>
    <property type="match status" value="1"/>
</dbReference>
<protein>
    <submittedName>
        <fullName evidence="3">MBL fold metallo-hydrolase</fullName>
    </submittedName>
</protein>
<dbReference type="InterPro" id="IPR001279">
    <property type="entry name" value="Metallo-B-lactamas"/>
</dbReference>
<dbReference type="Proteomes" id="UP001296706">
    <property type="component" value="Unassembled WGS sequence"/>
</dbReference>
<keyword evidence="4" id="KW-1185">Reference proteome</keyword>
<gene>
    <name evidence="3" type="ORF">HF577_11790</name>
</gene>
<dbReference type="EMBL" id="JAAXKY010000029">
    <property type="protein sequence ID" value="NMH77762.1"/>
    <property type="molecule type" value="Genomic_DNA"/>
</dbReference>
<dbReference type="InterPro" id="IPR051682">
    <property type="entry name" value="Mito_Persulfide_Diox"/>
</dbReference>